<dbReference type="InterPro" id="IPR040276">
    <property type="entry name" value="At4g26450-like"/>
</dbReference>
<reference evidence="2 3" key="1">
    <citation type="journal article" date="2020" name="IScience">
        <title>Genome Sequencing of the Endangered Kingdonia uniflora (Circaeasteraceae, Ranunculales) Reveals Potential Mechanisms of Evolutionary Specialization.</title>
        <authorList>
            <person name="Sun Y."/>
            <person name="Deng T."/>
            <person name="Zhang A."/>
            <person name="Moore M.J."/>
            <person name="Landis J.B."/>
            <person name="Lin N."/>
            <person name="Zhang H."/>
            <person name="Zhang X."/>
            <person name="Huang J."/>
            <person name="Zhang X."/>
            <person name="Sun H."/>
            <person name="Wang H."/>
        </authorList>
    </citation>
    <scope>NUCLEOTIDE SEQUENCE [LARGE SCALE GENOMIC DNA]</scope>
    <source>
        <strain evidence="2">TB1705</strain>
        <tissue evidence="2">Leaf</tissue>
    </source>
</reference>
<gene>
    <name evidence="2" type="ORF">GIB67_039982</name>
</gene>
<name>A0A7J7LI09_9MAGN</name>
<keyword evidence="3" id="KW-1185">Reference proteome</keyword>
<dbReference type="PANTHER" id="PTHR36056">
    <property type="entry name" value="PROTEIN, PUTATIVE-RELATED"/>
    <property type="match status" value="1"/>
</dbReference>
<comment type="caution">
    <text evidence="2">The sequence shown here is derived from an EMBL/GenBank/DDBJ whole genome shotgun (WGS) entry which is preliminary data.</text>
</comment>
<dbReference type="PANTHER" id="PTHR36056:SF1">
    <property type="entry name" value="PROTEIN, PUTATIVE-RELATED"/>
    <property type="match status" value="1"/>
</dbReference>
<dbReference type="OrthoDB" id="765741at2759"/>
<evidence type="ECO:0000313" key="2">
    <source>
        <dbReference type="EMBL" id="KAF6142275.1"/>
    </source>
</evidence>
<feature type="compositionally biased region" description="Polar residues" evidence="1">
    <location>
        <begin position="30"/>
        <end position="39"/>
    </location>
</feature>
<sequence>MNESKLFDQSEYKRMYGRHRSGVRSRISPPDTTRPNPNFNRFGRPRSTPDILMEAGRLAADYLVYQGVLPPNVLNRFATTTRTTRNYNIRGRRRMEPIQWGRREHGFCSNGDVYLGDPEIINNNEEHHLNTTLDSNLDTPDDQSLAISPTKQTHNILSLTIGEVKNGTKEEMVSNQIMKQASVEDFCMQHSSLEADVVSNNDNDLLQLCSTFAKVPTRTRSSLTYKALKFDPAASTTDEGNTCTTTFQEEHIEEEGSSTGALCAQSLKNPVPETSTSMSVHSVDDAGNLDTAYAEKSSIAEEVSEQPYPELGRCDSVVKERGEKRALQNDEPRDVLKKIREWPSPMFAEADEHFDLHNYGNKPSNVHEESVSHDEEVVEVVDQDKLLDISMYPSVGPDSSIEFREVKQLFPSSFKICDLNLTEAPDVAESHDGDSLLCLPSTLVAKKEAVVDVDLSISNKNSIFHDYGSTSVDTREVVIVDVEDDSLLEEKSFDTCERKTEDVHSNLENFSDLTERTGDLPDAQDGYGLMISELLGNDISGCSSVQGDITDLHTEMDLHNGTGLLGDDDPIYLSLGEIPISMPDI</sequence>
<organism evidence="2 3">
    <name type="scientific">Kingdonia uniflora</name>
    <dbReference type="NCBI Taxonomy" id="39325"/>
    <lineage>
        <taxon>Eukaryota</taxon>
        <taxon>Viridiplantae</taxon>
        <taxon>Streptophyta</taxon>
        <taxon>Embryophyta</taxon>
        <taxon>Tracheophyta</taxon>
        <taxon>Spermatophyta</taxon>
        <taxon>Magnoliopsida</taxon>
        <taxon>Ranunculales</taxon>
        <taxon>Circaeasteraceae</taxon>
        <taxon>Kingdonia</taxon>
    </lineage>
</organism>
<dbReference type="EMBL" id="JACGCM010002266">
    <property type="protein sequence ID" value="KAF6142275.1"/>
    <property type="molecule type" value="Genomic_DNA"/>
</dbReference>
<protein>
    <submittedName>
        <fullName evidence="2">Uncharacterized protein</fullName>
    </submittedName>
</protein>
<dbReference type="AlphaFoldDB" id="A0A7J7LI09"/>
<proteinExistence type="predicted"/>
<accession>A0A7J7LI09</accession>
<evidence type="ECO:0000313" key="3">
    <source>
        <dbReference type="Proteomes" id="UP000541444"/>
    </source>
</evidence>
<evidence type="ECO:0000256" key="1">
    <source>
        <dbReference type="SAM" id="MobiDB-lite"/>
    </source>
</evidence>
<dbReference type="Proteomes" id="UP000541444">
    <property type="component" value="Unassembled WGS sequence"/>
</dbReference>
<feature type="region of interest" description="Disordered" evidence="1">
    <location>
        <begin position="18"/>
        <end position="47"/>
    </location>
</feature>